<sequence>MNANAKEIGIGYININLLNRMAENFYSIFNDVESYIKKANEAESKDVKHKLSKECSKFLNEYKYSNIKLYVLCEQFKYIYNYFTSLKHKSKHYISYNKDCKYMNYWLNDKLKKFFNKIKEYDNNFDKDNYLLKKIYKLDDDVLENMRILYNLFHKYYKIHDILEGKAEIQEKSCLSYFVQCVNEYKNAKIKCFMNNNYKL</sequence>
<protein>
    <recommendedName>
        <fullName evidence="3">Variable surface protein</fullName>
    </recommendedName>
</protein>
<name>A0A0J9TL15_PLAVI</name>
<proteinExistence type="predicted"/>
<accession>A0A0J9TL15</accession>
<gene>
    <name evidence="1" type="ORF">PVNG_02833</name>
</gene>
<dbReference type="Proteomes" id="UP000053239">
    <property type="component" value="Unassembled WGS sequence"/>
</dbReference>
<dbReference type="EMBL" id="KQ235714">
    <property type="protein sequence ID" value="KMZ95984.1"/>
    <property type="molecule type" value="Genomic_DNA"/>
</dbReference>
<evidence type="ECO:0000313" key="2">
    <source>
        <dbReference type="Proteomes" id="UP000053239"/>
    </source>
</evidence>
<evidence type="ECO:0008006" key="3">
    <source>
        <dbReference type="Google" id="ProtNLM"/>
    </source>
</evidence>
<evidence type="ECO:0000313" key="1">
    <source>
        <dbReference type="EMBL" id="KMZ95984.1"/>
    </source>
</evidence>
<reference evidence="1 2" key="1">
    <citation type="submission" date="2011-09" db="EMBL/GenBank/DDBJ databases">
        <title>The Genome Sequence of Plasmodium vivax North Korean.</title>
        <authorList>
            <consortium name="The Broad Institute Genome Sequencing Platform"/>
            <consortium name="The Broad Institute Genome Sequencing Center for Infectious Disease"/>
            <person name="Neafsey D."/>
            <person name="Carlton J."/>
            <person name="Barnwell J."/>
            <person name="Collins W."/>
            <person name="Escalante A."/>
            <person name="Mullikin J."/>
            <person name="Saul A."/>
            <person name="Guigo R."/>
            <person name="Camara F."/>
            <person name="Young S.K."/>
            <person name="Zeng Q."/>
            <person name="Gargeya S."/>
            <person name="Fitzgerald M."/>
            <person name="Haas B."/>
            <person name="Abouelleil A."/>
            <person name="Alvarado L."/>
            <person name="Arachchi H.M."/>
            <person name="Berlin A."/>
            <person name="Brown A."/>
            <person name="Chapman S.B."/>
            <person name="Chen Z."/>
            <person name="Dunbar C."/>
            <person name="Freedman E."/>
            <person name="Gearin G."/>
            <person name="Gellesch M."/>
            <person name="Goldberg J."/>
            <person name="Griggs A."/>
            <person name="Gujja S."/>
            <person name="Heiman D."/>
            <person name="Howarth C."/>
            <person name="Larson L."/>
            <person name="Lui A."/>
            <person name="MacDonald P.J.P."/>
            <person name="Montmayeur A."/>
            <person name="Murphy C."/>
            <person name="Neiman D."/>
            <person name="Pearson M."/>
            <person name="Priest M."/>
            <person name="Roberts A."/>
            <person name="Saif S."/>
            <person name="Shea T."/>
            <person name="Shenoy N."/>
            <person name="Sisk P."/>
            <person name="Stolte C."/>
            <person name="Sykes S."/>
            <person name="Wortman J."/>
            <person name="Nusbaum C."/>
            <person name="Birren B."/>
        </authorList>
    </citation>
    <scope>NUCLEOTIDE SEQUENCE [LARGE SCALE GENOMIC DNA]</scope>
    <source>
        <strain evidence="1 2">North Korean</strain>
    </source>
</reference>
<dbReference type="AlphaFoldDB" id="A0A0J9TL15"/>
<organism evidence="1 2">
    <name type="scientific">Plasmodium vivax North Korean</name>
    <dbReference type="NCBI Taxonomy" id="1035514"/>
    <lineage>
        <taxon>Eukaryota</taxon>
        <taxon>Sar</taxon>
        <taxon>Alveolata</taxon>
        <taxon>Apicomplexa</taxon>
        <taxon>Aconoidasida</taxon>
        <taxon>Haemosporida</taxon>
        <taxon>Plasmodiidae</taxon>
        <taxon>Plasmodium</taxon>
        <taxon>Plasmodium (Plasmodium)</taxon>
    </lineage>
</organism>